<dbReference type="InterPro" id="IPR005184">
    <property type="entry name" value="DUF306_Meta_HslJ"/>
</dbReference>
<dbReference type="InterPro" id="IPR053147">
    <property type="entry name" value="Hsp_HslJ-like"/>
</dbReference>
<dbReference type="PROSITE" id="PS51257">
    <property type="entry name" value="PROKAR_LIPOPROTEIN"/>
    <property type="match status" value="1"/>
</dbReference>
<name>A0ABS1HPN9_9BACT</name>
<reference evidence="2 3" key="1">
    <citation type="submission" date="2021-01" db="EMBL/GenBank/DDBJ databases">
        <title>Carboxyliciviraga sp.nov., isolated from coastal sediments.</title>
        <authorList>
            <person name="Lu D."/>
            <person name="Zhang T."/>
        </authorList>
    </citation>
    <scope>NUCLEOTIDE SEQUENCE [LARGE SCALE GENOMIC DNA]</scope>
    <source>
        <strain evidence="2 3">N1Y132</strain>
    </source>
</reference>
<gene>
    <name evidence="2" type="ORF">JIV24_20085</name>
</gene>
<evidence type="ECO:0000259" key="1">
    <source>
        <dbReference type="Pfam" id="PF03724"/>
    </source>
</evidence>
<evidence type="ECO:0000313" key="3">
    <source>
        <dbReference type="Proteomes" id="UP000605676"/>
    </source>
</evidence>
<evidence type="ECO:0000313" key="2">
    <source>
        <dbReference type="EMBL" id="MBK3519651.1"/>
    </source>
</evidence>
<comment type="caution">
    <text evidence="2">The sequence shown here is derived from an EMBL/GenBank/DDBJ whole genome shotgun (WGS) entry which is preliminary data.</text>
</comment>
<dbReference type="InterPro" id="IPR038670">
    <property type="entry name" value="HslJ-like_sf"/>
</dbReference>
<dbReference type="EMBL" id="JAENRR010000082">
    <property type="protein sequence ID" value="MBK3519651.1"/>
    <property type="molecule type" value="Genomic_DNA"/>
</dbReference>
<proteinExistence type="predicted"/>
<dbReference type="Pfam" id="PF03724">
    <property type="entry name" value="META"/>
    <property type="match status" value="1"/>
</dbReference>
<dbReference type="RefSeq" id="WP_200466869.1">
    <property type="nucleotide sequence ID" value="NZ_JAENRR010000082.1"/>
</dbReference>
<protein>
    <submittedName>
        <fullName evidence="2">META domain-containing protein</fullName>
    </submittedName>
</protein>
<dbReference type="Proteomes" id="UP000605676">
    <property type="component" value="Unassembled WGS sequence"/>
</dbReference>
<feature type="domain" description="DUF306" evidence="1">
    <location>
        <begin position="44"/>
        <end position="146"/>
    </location>
</feature>
<sequence length="153" mass="16803">MKKVFIAAFSILLLISCKTTEKASASTEGALQEPDIESLFIESNIWELSTYMGKQPADVGFINKIPTLVINLAEQRAGGNSGCNSFGGEAIIEGDTITLGKVISTKMFCQGVPEYEFFQLIQQPLKYRIKGNTLSLEKEGEVILEYKLIEGSK</sequence>
<accession>A0ABS1HPN9</accession>
<dbReference type="PANTHER" id="PTHR35535:SF2">
    <property type="entry name" value="DUF306 DOMAIN-CONTAINING PROTEIN"/>
    <property type="match status" value="1"/>
</dbReference>
<dbReference type="PANTHER" id="PTHR35535">
    <property type="entry name" value="HEAT SHOCK PROTEIN HSLJ"/>
    <property type="match status" value="1"/>
</dbReference>
<dbReference type="Gene3D" id="2.40.128.270">
    <property type="match status" value="1"/>
</dbReference>
<keyword evidence="3" id="KW-1185">Reference proteome</keyword>
<organism evidence="2 3">
    <name type="scientific">Carboxylicivirga marina</name>
    <dbReference type="NCBI Taxonomy" id="2800988"/>
    <lineage>
        <taxon>Bacteria</taxon>
        <taxon>Pseudomonadati</taxon>
        <taxon>Bacteroidota</taxon>
        <taxon>Bacteroidia</taxon>
        <taxon>Marinilabiliales</taxon>
        <taxon>Marinilabiliaceae</taxon>
        <taxon>Carboxylicivirga</taxon>
    </lineage>
</organism>